<evidence type="ECO:0000313" key="1">
    <source>
        <dbReference type="EnsemblMetazoa" id="Aqu2.1.38831_001"/>
    </source>
</evidence>
<accession>A0A1X7VFL6</accession>
<protein>
    <submittedName>
        <fullName evidence="1">Uncharacterized protein</fullName>
    </submittedName>
</protein>
<organism evidence="1">
    <name type="scientific">Amphimedon queenslandica</name>
    <name type="common">Sponge</name>
    <dbReference type="NCBI Taxonomy" id="400682"/>
    <lineage>
        <taxon>Eukaryota</taxon>
        <taxon>Metazoa</taxon>
        <taxon>Porifera</taxon>
        <taxon>Demospongiae</taxon>
        <taxon>Heteroscleromorpha</taxon>
        <taxon>Haplosclerida</taxon>
        <taxon>Niphatidae</taxon>
        <taxon>Amphimedon</taxon>
    </lineage>
</organism>
<sequence length="112" mass="12628">MIVKDLSCSINLEVLTAELTWHNGVIPVNEIWVKTGGDKGGSSFKTSIEVLCFVVFEAPDCSSNLHIALNRYDDQIDHLQDSCWRYIKEVTLSEYLCQVITAAYGVLHHRTN</sequence>
<dbReference type="EnsemblMetazoa" id="Aqu2.1.38831_001">
    <property type="protein sequence ID" value="Aqu2.1.38831_001"/>
    <property type="gene ID" value="Aqu2.1.38831"/>
</dbReference>
<reference evidence="1" key="1">
    <citation type="submission" date="2017-05" db="UniProtKB">
        <authorList>
            <consortium name="EnsemblMetazoa"/>
        </authorList>
    </citation>
    <scope>IDENTIFICATION</scope>
</reference>
<dbReference type="PANTHER" id="PTHR31424">
    <property type="entry name" value="PROTEIN CBG23806"/>
    <property type="match status" value="1"/>
</dbReference>
<dbReference type="OrthoDB" id="10062908at2759"/>
<proteinExistence type="predicted"/>
<name>A0A1X7VFL6_AMPQE</name>
<dbReference type="AlphaFoldDB" id="A0A1X7VFL6"/>
<dbReference type="InParanoid" id="A0A1X7VFL6"/>
<dbReference type="PANTHER" id="PTHR31424:SF3">
    <property type="entry name" value="RING-TYPE DOMAIN-CONTAINING PROTEIN"/>
    <property type="match status" value="1"/>
</dbReference>